<dbReference type="Proteomes" id="UP000538292">
    <property type="component" value="Unassembled WGS sequence"/>
</dbReference>
<proteinExistence type="predicted"/>
<keyword evidence="1" id="KW-0812">Transmembrane</keyword>
<evidence type="ECO:0000313" key="3">
    <source>
        <dbReference type="Proteomes" id="UP000538292"/>
    </source>
</evidence>
<dbReference type="AlphaFoldDB" id="A0A7W1XSL3"/>
<gene>
    <name evidence="2" type="ORF">H2C83_09375</name>
</gene>
<feature type="transmembrane region" description="Helical" evidence="1">
    <location>
        <begin position="21"/>
        <end position="42"/>
    </location>
</feature>
<protein>
    <submittedName>
        <fullName evidence="2">YqzM family protein</fullName>
    </submittedName>
</protein>
<name>A0A7W1XSL3_9BACL</name>
<dbReference type="Pfam" id="PF14141">
    <property type="entry name" value="YqzM"/>
    <property type="match status" value="1"/>
</dbReference>
<sequence>MKADTLKNEKYNNQENDFIDVVKGTLVSGSIFLVIFVVATVIDFMQ</sequence>
<reference evidence="2 3" key="1">
    <citation type="submission" date="2020-07" db="EMBL/GenBank/DDBJ databases">
        <title>Thermoactinomyces phylogeny.</title>
        <authorList>
            <person name="Dunlap C."/>
        </authorList>
    </citation>
    <scope>NUCLEOTIDE SEQUENCE [LARGE SCALE GENOMIC DNA]</scope>
    <source>
        <strain evidence="2 3">AMNI-1</strain>
    </source>
</reference>
<keyword evidence="3" id="KW-1185">Reference proteome</keyword>
<keyword evidence="1" id="KW-1133">Transmembrane helix</keyword>
<organism evidence="2 3">
    <name type="scientific">Thermoactinomyces mirandus</name>
    <dbReference type="NCBI Taxonomy" id="2756294"/>
    <lineage>
        <taxon>Bacteria</taxon>
        <taxon>Bacillati</taxon>
        <taxon>Bacillota</taxon>
        <taxon>Bacilli</taxon>
        <taxon>Bacillales</taxon>
        <taxon>Thermoactinomycetaceae</taxon>
        <taxon>Thermoactinomyces</taxon>
    </lineage>
</organism>
<comment type="caution">
    <text evidence="2">The sequence shown here is derived from an EMBL/GenBank/DDBJ whole genome shotgun (WGS) entry which is preliminary data.</text>
</comment>
<dbReference type="EMBL" id="JACEOL010000030">
    <property type="protein sequence ID" value="MBA4602519.1"/>
    <property type="molecule type" value="Genomic_DNA"/>
</dbReference>
<evidence type="ECO:0000313" key="2">
    <source>
        <dbReference type="EMBL" id="MBA4602519.1"/>
    </source>
</evidence>
<accession>A0A7W1XSL3</accession>
<dbReference type="RefSeq" id="WP_181740115.1">
    <property type="nucleotide sequence ID" value="NZ_JACEOL010000030.1"/>
</dbReference>
<dbReference type="InterPro" id="IPR025416">
    <property type="entry name" value="YqzM"/>
</dbReference>
<evidence type="ECO:0000256" key="1">
    <source>
        <dbReference type="SAM" id="Phobius"/>
    </source>
</evidence>
<keyword evidence="1" id="KW-0472">Membrane</keyword>